<dbReference type="PROSITE" id="PS51127">
    <property type="entry name" value="BIG1"/>
    <property type="match status" value="1"/>
</dbReference>
<dbReference type="Pfam" id="PF15780">
    <property type="entry name" value="ASH"/>
    <property type="match status" value="1"/>
</dbReference>
<feature type="region of interest" description="Disordered" evidence="4">
    <location>
        <begin position="1"/>
        <end position="23"/>
    </location>
</feature>
<name>A0A4R2I2L8_9GAMM</name>
<dbReference type="SUPFAM" id="SSF49373">
    <property type="entry name" value="Invasin/intimin cell-adhesion fragments"/>
    <property type="match status" value="2"/>
</dbReference>
<reference evidence="7 8" key="1">
    <citation type="journal article" date="2015" name="Stand. Genomic Sci.">
        <title>Genomic Encyclopedia of Bacterial and Archaeal Type Strains, Phase III: the genomes of soil and plant-associated and newly described type strains.</title>
        <authorList>
            <person name="Whitman W.B."/>
            <person name="Woyke T."/>
            <person name="Klenk H.P."/>
            <person name="Zhou Y."/>
            <person name="Lilburn T.G."/>
            <person name="Beck B.J."/>
            <person name="De Vos P."/>
            <person name="Vandamme P."/>
            <person name="Eisen J.A."/>
            <person name="Garrity G."/>
            <person name="Hugenholtz P."/>
            <person name="Kyrpides N.C."/>
        </authorList>
    </citation>
    <scope>NUCLEOTIDE SEQUENCE [LARGE SCALE GENOMIC DNA]</scope>
    <source>
        <strain evidence="7 8">A3</strain>
    </source>
</reference>
<comment type="subcellular location">
    <subcellularLocation>
        <location evidence="1">Cytoplasm</location>
    </subcellularLocation>
</comment>
<feature type="compositionally biased region" description="Basic residues" evidence="4">
    <location>
        <begin position="14"/>
        <end position="23"/>
    </location>
</feature>
<dbReference type="GO" id="GO:0005737">
    <property type="term" value="C:cytoplasm"/>
    <property type="evidence" value="ECO:0007669"/>
    <property type="project" value="UniProtKB-SubCell"/>
</dbReference>
<dbReference type="OrthoDB" id="6396340at2"/>
<organism evidence="7 8">
    <name type="scientific">Dokdonella fugitiva</name>
    <dbReference type="NCBI Taxonomy" id="328517"/>
    <lineage>
        <taxon>Bacteria</taxon>
        <taxon>Pseudomonadati</taxon>
        <taxon>Pseudomonadota</taxon>
        <taxon>Gammaproteobacteria</taxon>
        <taxon>Lysobacterales</taxon>
        <taxon>Rhodanobacteraceae</taxon>
        <taxon>Dokdonella</taxon>
    </lineage>
</organism>
<protein>
    <submittedName>
        <fullName evidence="7">Putative repeat protein (TIGR01451 family)</fullName>
    </submittedName>
</protein>
<comment type="caution">
    <text evidence="7">The sequence shown here is derived from an EMBL/GenBank/DDBJ whole genome shotgun (WGS) entry which is preliminary data.</text>
</comment>
<evidence type="ECO:0000256" key="5">
    <source>
        <dbReference type="SAM" id="SignalP"/>
    </source>
</evidence>
<dbReference type="AlphaFoldDB" id="A0A4R2I2L8"/>
<dbReference type="RefSeq" id="WP_158287496.1">
    <property type="nucleotide sequence ID" value="NZ_SLWQ01000009.1"/>
</dbReference>
<dbReference type="InterPro" id="IPR013783">
    <property type="entry name" value="Ig-like_fold"/>
</dbReference>
<dbReference type="Proteomes" id="UP000294862">
    <property type="component" value="Unassembled WGS sequence"/>
</dbReference>
<dbReference type="Pfam" id="PF02369">
    <property type="entry name" value="Big_1"/>
    <property type="match status" value="2"/>
</dbReference>
<feature type="chain" id="PRO_5020525027" evidence="5">
    <location>
        <begin position="49"/>
        <end position="912"/>
    </location>
</feature>
<evidence type="ECO:0000256" key="3">
    <source>
        <dbReference type="ARBA" id="ARBA00022490"/>
    </source>
</evidence>
<proteinExistence type="inferred from homology"/>
<dbReference type="Pfam" id="PF01345">
    <property type="entry name" value="DUF11"/>
    <property type="match status" value="1"/>
</dbReference>
<dbReference type="NCBIfam" id="NF012200">
    <property type="entry name" value="choice_anch_D"/>
    <property type="match status" value="1"/>
</dbReference>
<keyword evidence="3" id="KW-0963">Cytoplasm</keyword>
<dbReference type="InterPro" id="IPR031549">
    <property type="entry name" value="ASH"/>
</dbReference>
<evidence type="ECO:0000256" key="4">
    <source>
        <dbReference type="SAM" id="MobiDB-lite"/>
    </source>
</evidence>
<evidence type="ECO:0000256" key="1">
    <source>
        <dbReference type="ARBA" id="ARBA00004496"/>
    </source>
</evidence>
<evidence type="ECO:0000313" key="8">
    <source>
        <dbReference type="Proteomes" id="UP000294862"/>
    </source>
</evidence>
<feature type="domain" description="Big-1" evidence="6">
    <location>
        <begin position="571"/>
        <end position="669"/>
    </location>
</feature>
<keyword evidence="8" id="KW-1185">Reference proteome</keyword>
<dbReference type="InterPro" id="IPR008964">
    <property type="entry name" value="Invasin/intimin_cell_adhesion"/>
</dbReference>
<comment type="similarity">
    <text evidence="2">Belongs to the intimin/invasin family.</text>
</comment>
<dbReference type="InterPro" id="IPR003344">
    <property type="entry name" value="Big_1_dom"/>
</dbReference>
<dbReference type="EMBL" id="SLWQ01000009">
    <property type="protein sequence ID" value="TCO37769.1"/>
    <property type="molecule type" value="Genomic_DNA"/>
</dbReference>
<dbReference type="SMART" id="SM00634">
    <property type="entry name" value="BID_1"/>
    <property type="match status" value="2"/>
</dbReference>
<keyword evidence="5" id="KW-0732">Signal</keyword>
<sequence>MNDHSSPGADARPRGRPGHSRPRIRAFRSAVATLLLLACIAFASIAHADPAPFVFESHAPGDFGSGLSVSPNPAGITFRLLQRTAISEIGIHAYGDGVHTVYGALYQVATPDTVPDVAGDSRLIGTTLLQPSATLADVSAPLAATLEPGWYAIMVGIGRYGATGTTFAITMPKACATYPCPTRASETVGPYIVNAVTNARSLQGTTVRIFARGQTLPPTPPSATDFLVESAGPAAWKSTQTSGSVAPGRAVAVRFTVDREARLRHVGAWMFLGSGTVYAAVVRIAGPTTPPPLPDTTAFTNALVGSAVIDVAADADEYGADLPDVALTPGSYALVLGSGLLGAQGSAYMISVADQITIDDALITDASWGGIWLPPVIDHYAVRLTGIVPELAAAAVTFGDVPLGVEATRAVTVRNLRDGDLHLAGITLGDGAADGFALDTDAAACAAATLPAQGECTFSLHFTPSALGARTARIDVASDGVPETYPVSASGNGVPAWMVTPGAGPHGSIVPATPQVVGDGGSIAFTLAPDPGYHVGAVTGTCNGALAGVVYTVAAVHADCTIDAQFALDPPTTLAAVGGASQSTGVDAPFAAPLQVRVANAAGIGVPGVTVTFSAPASGASALVATSAVTDADGIARVDARANTIAGSYVVDASAAGVPGVASFDLHNLAGPPAQVVATGGAVQSTVVESAFAEPLALRVSDAYDNPVAGVAVAFAAPASGASANLSATSATTDADGRAAVQAGANALVGSYEVTATAAGTVTPAVFALHNLAPDIALVVAIGDGHDYVAYGDTLVYDVVVSNHGSADAREVDVAVDLPEGIDAAAASWSCLDAADGACAASGSGALLDRATVAANASVHYLLAAPVRDDAQGATIDVGASTTGPYAGDIANASDSNWLVVYRDGFEADGDD</sequence>
<gene>
    <name evidence="7" type="ORF">EV148_109122</name>
</gene>
<evidence type="ECO:0000256" key="2">
    <source>
        <dbReference type="ARBA" id="ARBA00010116"/>
    </source>
</evidence>
<dbReference type="Gene3D" id="2.60.40.10">
    <property type="entry name" value="Immunoglobulins"/>
    <property type="match status" value="3"/>
</dbReference>
<accession>A0A4R2I2L8</accession>
<evidence type="ECO:0000259" key="6">
    <source>
        <dbReference type="PROSITE" id="PS51127"/>
    </source>
</evidence>
<evidence type="ECO:0000313" key="7">
    <source>
        <dbReference type="EMBL" id="TCO37769.1"/>
    </source>
</evidence>
<feature type="signal peptide" evidence="5">
    <location>
        <begin position="1"/>
        <end position="48"/>
    </location>
</feature>
<dbReference type="InterPro" id="IPR001434">
    <property type="entry name" value="OmcB-like_DUF11"/>
</dbReference>